<evidence type="ECO:0000313" key="3">
    <source>
        <dbReference type="Proteomes" id="UP001195769"/>
    </source>
</evidence>
<keyword evidence="3" id="KW-1185">Reference proteome</keyword>
<dbReference type="GeneID" id="64671923"/>
<accession>A0AAD4DTT2</accession>
<protein>
    <submittedName>
        <fullName evidence="2">Uncharacterized protein</fullName>
    </submittedName>
</protein>
<name>A0AAD4DTT2_9AGAM</name>
<feature type="region of interest" description="Disordered" evidence="1">
    <location>
        <begin position="58"/>
        <end position="101"/>
    </location>
</feature>
<dbReference type="Proteomes" id="UP001195769">
    <property type="component" value="Unassembled WGS sequence"/>
</dbReference>
<reference evidence="2" key="1">
    <citation type="journal article" date="2020" name="New Phytol.">
        <title>Comparative genomics reveals dynamic genome evolution in host specialist ectomycorrhizal fungi.</title>
        <authorList>
            <person name="Lofgren L.A."/>
            <person name="Nguyen N.H."/>
            <person name="Vilgalys R."/>
            <person name="Ruytinx J."/>
            <person name="Liao H.L."/>
            <person name="Branco S."/>
            <person name="Kuo A."/>
            <person name="LaButti K."/>
            <person name="Lipzen A."/>
            <person name="Andreopoulos W."/>
            <person name="Pangilinan J."/>
            <person name="Riley R."/>
            <person name="Hundley H."/>
            <person name="Na H."/>
            <person name="Barry K."/>
            <person name="Grigoriev I.V."/>
            <person name="Stajich J.E."/>
            <person name="Kennedy P.G."/>
        </authorList>
    </citation>
    <scope>NUCLEOTIDE SEQUENCE</scope>
    <source>
        <strain evidence="2">FC203</strain>
    </source>
</reference>
<sequence>MNCCGRRQQNTKIPQVEAAPEPVAPAPALLPPAAPAPVPVIPAAAATTTAAAAIATALHRPRRQRQLPQRFRQDDTATRPDDGEWIDLNNVSSGEDKDDPPEVIVNTHTHPSPLQTTTTTTSTLLTDPFATRKRGLKSTSDVQFFFRKNSDTGKRICVPCE</sequence>
<dbReference type="AlphaFoldDB" id="A0AAD4DTT2"/>
<feature type="region of interest" description="Disordered" evidence="1">
    <location>
        <begin position="1"/>
        <end position="36"/>
    </location>
</feature>
<feature type="compositionally biased region" description="Pro residues" evidence="1">
    <location>
        <begin position="22"/>
        <end position="36"/>
    </location>
</feature>
<gene>
    <name evidence="2" type="ORF">F5891DRAFT_985607</name>
</gene>
<comment type="caution">
    <text evidence="2">The sequence shown here is derived from an EMBL/GenBank/DDBJ whole genome shotgun (WGS) entry which is preliminary data.</text>
</comment>
<feature type="compositionally biased region" description="Basic and acidic residues" evidence="1">
    <location>
        <begin position="71"/>
        <end position="82"/>
    </location>
</feature>
<evidence type="ECO:0000256" key="1">
    <source>
        <dbReference type="SAM" id="MobiDB-lite"/>
    </source>
</evidence>
<dbReference type="RefSeq" id="XP_041219278.1">
    <property type="nucleotide sequence ID" value="XM_041377625.1"/>
</dbReference>
<evidence type="ECO:0000313" key="2">
    <source>
        <dbReference type="EMBL" id="KAG1893702.1"/>
    </source>
</evidence>
<proteinExistence type="predicted"/>
<organism evidence="2 3">
    <name type="scientific">Suillus fuscotomentosus</name>
    <dbReference type="NCBI Taxonomy" id="1912939"/>
    <lineage>
        <taxon>Eukaryota</taxon>
        <taxon>Fungi</taxon>
        <taxon>Dikarya</taxon>
        <taxon>Basidiomycota</taxon>
        <taxon>Agaricomycotina</taxon>
        <taxon>Agaricomycetes</taxon>
        <taxon>Agaricomycetidae</taxon>
        <taxon>Boletales</taxon>
        <taxon>Suillineae</taxon>
        <taxon>Suillaceae</taxon>
        <taxon>Suillus</taxon>
    </lineage>
</organism>
<dbReference type="EMBL" id="JABBWK010000092">
    <property type="protein sequence ID" value="KAG1893702.1"/>
    <property type="molecule type" value="Genomic_DNA"/>
</dbReference>